<evidence type="ECO:0000313" key="1">
    <source>
        <dbReference type="EMBL" id="OKH94787.1"/>
    </source>
</evidence>
<protein>
    <recommendedName>
        <fullName evidence="3">DUF5133 domain-containing protein</fullName>
    </recommendedName>
</protein>
<gene>
    <name evidence="1" type="ORF">AB852_11420</name>
</gene>
<comment type="caution">
    <text evidence="1">The sequence shown here is derived from an EMBL/GenBank/DDBJ whole genome shotgun (WGS) entry which is preliminary data.</text>
</comment>
<dbReference type="STRING" id="1048205.AB852_11420"/>
<evidence type="ECO:0008006" key="3">
    <source>
        <dbReference type="Google" id="ProtNLM"/>
    </source>
</evidence>
<organism evidence="1 2">
    <name type="scientific">Streptomyces uncialis</name>
    <dbReference type="NCBI Taxonomy" id="1048205"/>
    <lineage>
        <taxon>Bacteria</taxon>
        <taxon>Bacillati</taxon>
        <taxon>Actinomycetota</taxon>
        <taxon>Actinomycetes</taxon>
        <taxon>Kitasatosporales</taxon>
        <taxon>Streptomycetaceae</taxon>
        <taxon>Streptomyces</taxon>
    </lineage>
</organism>
<dbReference type="Proteomes" id="UP000186455">
    <property type="component" value="Unassembled WGS sequence"/>
</dbReference>
<name>A0A1Q4VAD3_9ACTN</name>
<dbReference type="InterPro" id="IPR033457">
    <property type="entry name" value="DUF5133"/>
</dbReference>
<dbReference type="AlphaFoldDB" id="A0A1Q4VAD3"/>
<dbReference type="Pfam" id="PF17196">
    <property type="entry name" value="DUF5133"/>
    <property type="match status" value="1"/>
</dbReference>
<reference evidence="1 2" key="1">
    <citation type="submission" date="2015-06" db="EMBL/GenBank/DDBJ databases">
        <title>Cloning and characterization of the uncialamcin biosynthetic gene cluster.</title>
        <authorList>
            <person name="Yan X."/>
            <person name="Huang T."/>
            <person name="Ge H."/>
            <person name="Shen B."/>
        </authorList>
    </citation>
    <scope>NUCLEOTIDE SEQUENCE [LARGE SCALE GENOMIC DNA]</scope>
    <source>
        <strain evidence="1 2">DCA2648</strain>
    </source>
</reference>
<sequence length="78" mass="8335">MMKTTPEVLRDLLARYAALRFAVAERERPELRRALAEVTRTLCDATRTDDARAALAAADAELAENCCGAAVTAARGAA</sequence>
<evidence type="ECO:0000313" key="2">
    <source>
        <dbReference type="Proteomes" id="UP000186455"/>
    </source>
</evidence>
<accession>A0A1Q4VAD3</accession>
<dbReference type="EMBL" id="LFBV01000002">
    <property type="protein sequence ID" value="OKH94787.1"/>
    <property type="molecule type" value="Genomic_DNA"/>
</dbReference>
<proteinExistence type="predicted"/>
<keyword evidence="2" id="KW-1185">Reference proteome</keyword>